<organism evidence="1 2">
    <name type="scientific">Peronospora farinosa</name>
    <dbReference type="NCBI Taxonomy" id="134698"/>
    <lineage>
        <taxon>Eukaryota</taxon>
        <taxon>Sar</taxon>
        <taxon>Stramenopiles</taxon>
        <taxon>Oomycota</taxon>
        <taxon>Peronosporomycetes</taxon>
        <taxon>Peronosporales</taxon>
        <taxon>Peronosporaceae</taxon>
        <taxon>Peronospora</taxon>
    </lineage>
</organism>
<dbReference type="Proteomes" id="UP001157938">
    <property type="component" value="Unassembled WGS sequence"/>
</dbReference>
<evidence type="ECO:0008006" key="3">
    <source>
        <dbReference type="Google" id="ProtNLM"/>
    </source>
</evidence>
<dbReference type="Gene3D" id="2.140.10.30">
    <property type="entry name" value="Dipeptidylpeptidase IV, N-terminal domain"/>
    <property type="match status" value="1"/>
</dbReference>
<keyword evidence="2" id="KW-1185">Reference proteome</keyword>
<evidence type="ECO:0000313" key="1">
    <source>
        <dbReference type="EMBL" id="CAH0491980.1"/>
    </source>
</evidence>
<comment type="caution">
    <text evidence="1">The sequence shown here is derived from an EMBL/GenBank/DDBJ whole genome shotgun (WGS) entry which is preliminary data.</text>
</comment>
<evidence type="ECO:0000313" key="2">
    <source>
        <dbReference type="Proteomes" id="UP001157938"/>
    </source>
</evidence>
<gene>
    <name evidence="1" type="ORF">PFR001_LOCUS7209</name>
</gene>
<accession>A0ABN8CD27</accession>
<reference evidence="1 2" key="1">
    <citation type="submission" date="2021-11" db="EMBL/GenBank/DDBJ databases">
        <authorList>
            <person name="Islam A."/>
            <person name="Islam S."/>
            <person name="Flora M.S."/>
            <person name="Rahman M."/>
            <person name="Ziaur R.M."/>
            <person name="Epstein J.H."/>
            <person name="Hassan M."/>
            <person name="Klassen M."/>
            <person name="Woodard K."/>
            <person name="Webb A."/>
            <person name="Webby R.J."/>
            <person name="El Zowalaty M.E."/>
        </authorList>
    </citation>
    <scope>NUCLEOTIDE SEQUENCE [LARGE SCALE GENOMIC DNA]</scope>
    <source>
        <strain evidence="1">Pf1</strain>
    </source>
</reference>
<proteinExistence type="predicted"/>
<sequence>MPTPGLNSPVNVSFSPDGRIMAFLHAPGPQSSFSRQLYALDVASRRVSLLAASPGKGNTEDNMSYNEKLRRERQRQMGVGITSYAWNPSPHSHSWWGHCSWYSCPTNLLRRDAKAPIFLPKTTWSFQATGCIDAQALTTESVMSRTVLFVAIFFYNFYQTNRLPKRRKEELDVELVFRTIGDDIVEFARELDLL</sequence>
<dbReference type="EMBL" id="CAKLBC010001435">
    <property type="protein sequence ID" value="CAH0491980.1"/>
    <property type="molecule type" value="Genomic_DNA"/>
</dbReference>
<protein>
    <recommendedName>
        <fullName evidence="3">Dipeptidylpeptidase IV N-terminal domain-containing protein</fullName>
    </recommendedName>
</protein>
<name>A0ABN8CD27_9STRA</name>